<name>A0A511V2M0_9BACI</name>
<dbReference type="InterPro" id="IPR007530">
    <property type="entry name" value="Aminoglycoside_adenylylTfrase"/>
</dbReference>
<evidence type="ECO:0000313" key="2">
    <source>
        <dbReference type="Proteomes" id="UP000321491"/>
    </source>
</evidence>
<proteinExistence type="predicted"/>
<dbReference type="OrthoDB" id="9776406at2"/>
<evidence type="ECO:0000313" key="1">
    <source>
        <dbReference type="EMBL" id="GEN31562.1"/>
    </source>
</evidence>
<accession>A0A511V2M0</accession>
<dbReference type="EMBL" id="BJXW01000019">
    <property type="protein sequence ID" value="GEN31562.1"/>
    <property type="molecule type" value="Genomic_DNA"/>
</dbReference>
<dbReference type="Gene3D" id="1.20.120.330">
    <property type="entry name" value="Nucleotidyltransferases domain 2"/>
    <property type="match status" value="1"/>
</dbReference>
<dbReference type="RefSeq" id="WP_146937867.1">
    <property type="nucleotide sequence ID" value="NZ_BJXW01000019.1"/>
</dbReference>
<dbReference type="GO" id="GO:0016740">
    <property type="term" value="F:transferase activity"/>
    <property type="evidence" value="ECO:0007669"/>
    <property type="project" value="UniProtKB-KW"/>
</dbReference>
<dbReference type="AlphaFoldDB" id="A0A511V2M0"/>
<dbReference type="Gene3D" id="3.30.460.10">
    <property type="entry name" value="Beta Polymerase, domain 2"/>
    <property type="match status" value="1"/>
</dbReference>
<sequence>MSKLNYSKIIKNFLSFAKDEESIRAAIIVGSQARQEKTADQWSDLDLVIFSTDHTSLLKHYKWIYHISKPMITFLEKTAVGGGMERRVLFEGGLDVDFAIFPTSTLDDMLNQKEVSDVFSRGVKVLIDKDHRLKSIIPQKKKTPVIPSKEKILNDMHDFWYHSVLTAKKLRRGEILLSKSICDSYMKNLLVSLIKTEIKLRKGPDYDTWHGFRFFEQWADPDIIESFKKLYAPYDEKEIWHALIKTMNVYEKMAKKVCHSMGIEYPLVANRYAVQLVEKMLNEIDLK</sequence>
<protein>
    <submittedName>
        <fullName evidence="1">Aminoglycoside nucleotidyltransferase ANT(6)-Ia</fullName>
    </submittedName>
</protein>
<keyword evidence="1" id="KW-0808">Transferase</keyword>
<reference evidence="1 2" key="1">
    <citation type="submission" date="2019-07" db="EMBL/GenBank/DDBJ databases">
        <title>Whole genome shotgun sequence of Cerasibacillus quisquiliarum NBRC 102429.</title>
        <authorList>
            <person name="Hosoyama A."/>
            <person name="Uohara A."/>
            <person name="Ohji S."/>
            <person name="Ichikawa N."/>
        </authorList>
    </citation>
    <scope>NUCLEOTIDE SEQUENCE [LARGE SCALE GENOMIC DNA]</scope>
    <source>
        <strain evidence="1 2">NBRC 102429</strain>
    </source>
</reference>
<keyword evidence="2" id="KW-1185">Reference proteome</keyword>
<organism evidence="1 2">
    <name type="scientific">Cerasibacillus quisquiliarum</name>
    <dbReference type="NCBI Taxonomy" id="227865"/>
    <lineage>
        <taxon>Bacteria</taxon>
        <taxon>Bacillati</taxon>
        <taxon>Bacillota</taxon>
        <taxon>Bacilli</taxon>
        <taxon>Bacillales</taxon>
        <taxon>Bacillaceae</taxon>
        <taxon>Cerasibacillus</taxon>
    </lineage>
</organism>
<dbReference type="Proteomes" id="UP000321491">
    <property type="component" value="Unassembled WGS sequence"/>
</dbReference>
<dbReference type="Pfam" id="PF04439">
    <property type="entry name" value="Adenyl_transf"/>
    <property type="match status" value="1"/>
</dbReference>
<comment type="caution">
    <text evidence="1">The sequence shown here is derived from an EMBL/GenBank/DDBJ whole genome shotgun (WGS) entry which is preliminary data.</text>
</comment>
<gene>
    <name evidence="1" type="primary">aadE2</name>
    <name evidence="1" type="ORF">CQU01_18000</name>
</gene>
<dbReference type="SUPFAM" id="SSF81631">
    <property type="entry name" value="PAP/OAS1 substrate-binding domain"/>
    <property type="match status" value="1"/>
</dbReference>
<dbReference type="InterPro" id="IPR043519">
    <property type="entry name" value="NT_sf"/>
</dbReference>
<dbReference type="SUPFAM" id="SSF81301">
    <property type="entry name" value="Nucleotidyltransferase"/>
    <property type="match status" value="1"/>
</dbReference>